<dbReference type="InterPro" id="IPR003616">
    <property type="entry name" value="Post-SET_dom"/>
</dbReference>
<dbReference type="PROSITE" id="PS01359">
    <property type="entry name" value="ZF_PHD_1"/>
    <property type="match status" value="1"/>
</dbReference>
<evidence type="ECO:0000256" key="1">
    <source>
        <dbReference type="ARBA" id="ARBA00004123"/>
    </source>
</evidence>
<dbReference type="CDD" id="cd15565">
    <property type="entry name" value="PHD2_NSD"/>
    <property type="match status" value="1"/>
</dbReference>
<dbReference type="InParanoid" id="A0A6J0BYP2"/>
<dbReference type="InterPro" id="IPR001965">
    <property type="entry name" value="Znf_PHD"/>
</dbReference>
<dbReference type="SMART" id="SM00570">
    <property type="entry name" value="AWS"/>
    <property type="match status" value="1"/>
</dbReference>
<dbReference type="FunFam" id="2.30.30.140:FF:000099">
    <property type="entry name" value="Histone-lysine N-methyltransferase"/>
    <property type="match status" value="1"/>
</dbReference>
<keyword evidence="9" id="KW-0677">Repeat</keyword>
<organism evidence="24 25">
    <name type="scientific">Neodiprion lecontei</name>
    <name type="common">Redheaded pine sawfly</name>
    <dbReference type="NCBI Taxonomy" id="441921"/>
    <lineage>
        <taxon>Eukaryota</taxon>
        <taxon>Metazoa</taxon>
        <taxon>Ecdysozoa</taxon>
        <taxon>Arthropoda</taxon>
        <taxon>Hexapoda</taxon>
        <taxon>Insecta</taxon>
        <taxon>Pterygota</taxon>
        <taxon>Neoptera</taxon>
        <taxon>Endopterygota</taxon>
        <taxon>Hymenoptera</taxon>
        <taxon>Tenthredinoidea</taxon>
        <taxon>Diprionidae</taxon>
        <taxon>Diprioninae</taxon>
        <taxon>Neodiprion</taxon>
    </lineage>
</organism>
<feature type="region of interest" description="Disordered" evidence="17">
    <location>
        <begin position="283"/>
        <end position="372"/>
    </location>
</feature>
<keyword evidence="7" id="KW-0949">S-adenosyl-L-methionine</keyword>
<dbReference type="InterPro" id="IPR019787">
    <property type="entry name" value="Znf_PHD-finger"/>
</dbReference>
<dbReference type="Pfam" id="PF00856">
    <property type="entry name" value="SET"/>
    <property type="match status" value="1"/>
</dbReference>
<dbReference type="Pfam" id="PF23011">
    <property type="entry name" value="PHD-1st_NSD"/>
    <property type="match status" value="1"/>
</dbReference>
<keyword evidence="12" id="KW-0156">Chromatin regulator</keyword>
<dbReference type="GO" id="GO:0005694">
    <property type="term" value="C:chromosome"/>
    <property type="evidence" value="ECO:0007669"/>
    <property type="project" value="UniProtKB-SubCell"/>
</dbReference>
<feature type="compositionally biased region" description="Acidic residues" evidence="17">
    <location>
        <begin position="562"/>
        <end position="573"/>
    </location>
</feature>
<feature type="domain" description="AWS" evidence="23">
    <location>
        <begin position="900"/>
        <end position="950"/>
    </location>
</feature>
<evidence type="ECO:0000313" key="27">
    <source>
        <dbReference type="RefSeq" id="XP_046588059.1"/>
    </source>
</evidence>
<name>A0A6J0BYP2_NEOLC</name>
<evidence type="ECO:0000313" key="26">
    <source>
        <dbReference type="RefSeq" id="XP_046588058.1"/>
    </source>
</evidence>
<evidence type="ECO:0000256" key="12">
    <source>
        <dbReference type="ARBA" id="ARBA00022853"/>
    </source>
</evidence>
<dbReference type="CDD" id="cd15566">
    <property type="entry name" value="PHD3_NSD"/>
    <property type="match status" value="1"/>
</dbReference>
<evidence type="ECO:0000256" key="4">
    <source>
        <dbReference type="ARBA" id="ARBA00022553"/>
    </source>
</evidence>
<dbReference type="InterPro" id="IPR059153">
    <property type="entry name" value="NSD_PHD-1st"/>
</dbReference>
<feature type="domain" description="PWWP" evidence="21">
    <location>
        <begin position="142"/>
        <end position="208"/>
    </location>
</feature>
<evidence type="ECO:0000256" key="11">
    <source>
        <dbReference type="ARBA" id="ARBA00022833"/>
    </source>
</evidence>
<dbReference type="PROSITE" id="PS50280">
    <property type="entry name" value="SET"/>
    <property type="match status" value="1"/>
</dbReference>
<dbReference type="InterPro" id="IPR000313">
    <property type="entry name" value="PWWP_dom"/>
</dbReference>
<dbReference type="SMART" id="SM00508">
    <property type="entry name" value="PostSET"/>
    <property type="match status" value="1"/>
</dbReference>
<dbReference type="Pfam" id="PF17982">
    <property type="entry name" value="C5HCH"/>
    <property type="match status" value="1"/>
</dbReference>
<dbReference type="CTD" id="43351"/>
<dbReference type="GO" id="GO:0032259">
    <property type="term" value="P:methylation"/>
    <property type="evidence" value="ECO:0007669"/>
    <property type="project" value="UniProtKB-KW"/>
</dbReference>
<feature type="region of interest" description="Disordered" evidence="17">
    <location>
        <begin position="1"/>
        <end position="69"/>
    </location>
</feature>
<evidence type="ECO:0000256" key="8">
    <source>
        <dbReference type="ARBA" id="ARBA00022723"/>
    </source>
</evidence>
<proteinExistence type="predicted"/>
<feature type="region of interest" description="Disordered" evidence="17">
    <location>
        <begin position="532"/>
        <end position="586"/>
    </location>
</feature>
<accession>A0A6J0BYP2</accession>
<dbReference type="OrthoDB" id="422362at2759"/>
<dbReference type="SMART" id="SM00293">
    <property type="entry name" value="PWWP"/>
    <property type="match status" value="2"/>
</dbReference>
<evidence type="ECO:0000256" key="7">
    <source>
        <dbReference type="ARBA" id="ARBA00022691"/>
    </source>
</evidence>
<dbReference type="CDD" id="cd15567">
    <property type="entry name" value="PHD4_NSD"/>
    <property type="match status" value="1"/>
</dbReference>
<dbReference type="GeneID" id="107223910"/>
<dbReference type="InterPro" id="IPR001214">
    <property type="entry name" value="SET_dom"/>
</dbReference>
<dbReference type="InterPro" id="IPR041306">
    <property type="entry name" value="C5HCH"/>
</dbReference>
<dbReference type="PROSITE" id="PS50016">
    <property type="entry name" value="ZF_PHD_2"/>
    <property type="match status" value="1"/>
</dbReference>
<dbReference type="Gene3D" id="3.30.40.10">
    <property type="entry name" value="Zinc/RING finger domain, C3HC4 (zinc finger)"/>
    <property type="match status" value="4"/>
</dbReference>
<evidence type="ECO:0000256" key="15">
    <source>
        <dbReference type="ARBA" id="ARBA00023242"/>
    </source>
</evidence>
<feature type="compositionally biased region" description="Polar residues" evidence="17">
    <location>
        <begin position="12"/>
        <end position="42"/>
    </location>
</feature>
<feature type="compositionally biased region" description="Acidic residues" evidence="17">
    <location>
        <begin position="1261"/>
        <end position="1274"/>
    </location>
</feature>
<dbReference type="FunCoup" id="A0A6J0BYP2">
    <property type="interactions" value="1693"/>
</dbReference>
<dbReference type="InterPro" id="IPR055197">
    <property type="entry name" value="PHDvar_NSD"/>
</dbReference>
<dbReference type="RefSeq" id="XP_046588059.1">
    <property type="nucleotide sequence ID" value="XM_046732103.1"/>
</dbReference>
<keyword evidence="3" id="KW-0158">Chromosome</keyword>
<dbReference type="SUPFAM" id="SSF82199">
    <property type="entry name" value="SET domain"/>
    <property type="match status" value="1"/>
</dbReference>
<dbReference type="Pfam" id="PF22908">
    <property type="entry name" value="PHD_NSD"/>
    <property type="match status" value="1"/>
</dbReference>
<dbReference type="InterPro" id="IPR019786">
    <property type="entry name" value="Zinc_finger_PHD-type_CS"/>
</dbReference>
<dbReference type="Proteomes" id="UP000829291">
    <property type="component" value="Chromosome 2"/>
</dbReference>
<dbReference type="CDD" id="cd19173">
    <property type="entry name" value="SET_NSD"/>
    <property type="match status" value="1"/>
</dbReference>
<keyword evidence="13" id="KW-0805">Transcription regulation</keyword>
<keyword evidence="5" id="KW-0489">Methyltransferase</keyword>
<keyword evidence="14" id="KW-0804">Transcription</keyword>
<dbReference type="Gene3D" id="2.30.30.140">
    <property type="match status" value="2"/>
</dbReference>
<dbReference type="InterPro" id="IPR013083">
    <property type="entry name" value="Znf_RING/FYVE/PHD"/>
</dbReference>
<dbReference type="InterPro" id="IPR011011">
    <property type="entry name" value="Znf_FYVE_PHD"/>
</dbReference>
<dbReference type="RefSeq" id="XP_015519248.1">
    <property type="nucleotide sequence ID" value="XM_015663762.1"/>
</dbReference>
<evidence type="ECO:0000259" key="22">
    <source>
        <dbReference type="PROSITE" id="PS50868"/>
    </source>
</evidence>
<dbReference type="SMART" id="SM00249">
    <property type="entry name" value="PHD"/>
    <property type="match status" value="5"/>
</dbReference>
<evidence type="ECO:0000256" key="10">
    <source>
        <dbReference type="ARBA" id="ARBA00022771"/>
    </source>
</evidence>
<dbReference type="Pfam" id="PF17907">
    <property type="entry name" value="AWS"/>
    <property type="match status" value="1"/>
</dbReference>
<dbReference type="InterPro" id="IPR050777">
    <property type="entry name" value="SET2_Histone-Lys_MeTrsfase"/>
</dbReference>
<dbReference type="InterPro" id="IPR046341">
    <property type="entry name" value="SET_dom_sf"/>
</dbReference>
<evidence type="ECO:0000259" key="20">
    <source>
        <dbReference type="PROSITE" id="PS50280"/>
    </source>
</evidence>
<feature type="domain" description="PWWP" evidence="21">
    <location>
        <begin position="768"/>
        <end position="830"/>
    </location>
</feature>
<dbReference type="InterPro" id="IPR055198">
    <property type="entry name" value="NSD_PHD"/>
</dbReference>
<dbReference type="KEGG" id="nlo:107223910"/>
<keyword evidence="10 16" id="KW-0863">Zinc-finger</keyword>
<keyword evidence="4" id="KW-0597">Phosphoprotein</keyword>
<dbReference type="SMART" id="SM00317">
    <property type="entry name" value="SET"/>
    <property type="match status" value="1"/>
</dbReference>
<feature type="domain" description="SET" evidence="20">
    <location>
        <begin position="952"/>
        <end position="1069"/>
    </location>
</feature>
<evidence type="ECO:0000256" key="2">
    <source>
        <dbReference type="ARBA" id="ARBA00004286"/>
    </source>
</evidence>
<evidence type="ECO:0000259" key="21">
    <source>
        <dbReference type="PROSITE" id="PS50812"/>
    </source>
</evidence>
<dbReference type="PANTHER" id="PTHR22884">
    <property type="entry name" value="SET DOMAIN PROTEINS"/>
    <property type="match status" value="1"/>
</dbReference>
<evidence type="ECO:0000256" key="14">
    <source>
        <dbReference type="ARBA" id="ARBA00023163"/>
    </source>
</evidence>
<dbReference type="GO" id="GO:0140938">
    <property type="term" value="F:histone H3 methyltransferase activity"/>
    <property type="evidence" value="ECO:0007669"/>
    <property type="project" value="UniProtKB-ARBA"/>
</dbReference>
<evidence type="ECO:0000256" key="3">
    <source>
        <dbReference type="ARBA" id="ARBA00022454"/>
    </source>
</evidence>
<feature type="domain" description="Post-SET" evidence="22">
    <location>
        <begin position="1076"/>
        <end position="1092"/>
    </location>
</feature>
<keyword evidence="8" id="KW-0479">Metal-binding</keyword>
<dbReference type="Gene3D" id="2.170.270.10">
    <property type="entry name" value="SET domain"/>
    <property type="match status" value="1"/>
</dbReference>
<feature type="compositionally biased region" description="Basic and acidic residues" evidence="17">
    <location>
        <begin position="574"/>
        <end position="584"/>
    </location>
</feature>
<evidence type="ECO:0000256" key="17">
    <source>
        <dbReference type="SAM" id="MobiDB-lite"/>
    </source>
</evidence>
<feature type="region of interest" description="Disordered" evidence="17">
    <location>
        <begin position="1212"/>
        <end position="1306"/>
    </location>
</feature>
<dbReference type="PROSITE" id="PS50089">
    <property type="entry name" value="ZF_RING_2"/>
    <property type="match status" value="1"/>
</dbReference>
<dbReference type="CDD" id="cd20144">
    <property type="entry name" value="PWWP_NSD_rpt1"/>
    <property type="match status" value="1"/>
</dbReference>
<comment type="subcellular location">
    <subcellularLocation>
        <location evidence="2">Chromosome</location>
    </subcellularLocation>
    <subcellularLocation>
        <location evidence="1">Nucleus</location>
    </subcellularLocation>
</comment>
<evidence type="ECO:0000259" key="18">
    <source>
        <dbReference type="PROSITE" id="PS50016"/>
    </source>
</evidence>
<keyword evidence="24" id="KW-1185">Reference proteome</keyword>
<reference evidence="25" key="1">
    <citation type="submission" date="2025-04" db="UniProtKB">
        <authorList>
            <consortium name="RefSeq"/>
        </authorList>
    </citation>
    <scope>IDENTIFICATION</scope>
    <source>
        <tissue evidence="26 27">Thorax and Abdomen</tissue>
        <tissue evidence="25">Whole body</tissue>
    </source>
</reference>
<dbReference type="Pfam" id="PF23004">
    <property type="entry name" value="PHDvar_NSD"/>
    <property type="match status" value="1"/>
</dbReference>
<evidence type="ECO:0000256" key="6">
    <source>
        <dbReference type="ARBA" id="ARBA00022679"/>
    </source>
</evidence>
<dbReference type="GO" id="GO:0016279">
    <property type="term" value="F:protein-lysine N-methyltransferase activity"/>
    <property type="evidence" value="ECO:0007669"/>
    <property type="project" value="UniProtKB-ARBA"/>
</dbReference>
<feature type="compositionally biased region" description="Basic and acidic residues" evidence="17">
    <location>
        <begin position="283"/>
        <end position="310"/>
    </location>
</feature>
<dbReference type="PROSITE" id="PS51215">
    <property type="entry name" value="AWS"/>
    <property type="match status" value="1"/>
</dbReference>
<keyword evidence="15" id="KW-0539">Nucleus</keyword>
<gene>
    <name evidence="25 26 27" type="primary">LOC107223910</name>
</gene>
<dbReference type="GO" id="GO:0005634">
    <property type="term" value="C:nucleus"/>
    <property type="evidence" value="ECO:0007669"/>
    <property type="project" value="UniProtKB-SubCell"/>
</dbReference>
<dbReference type="RefSeq" id="XP_046588058.1">
    <property type="nucleotide sequence ID" value="XM_046732102.1"/>
</dbReference>
<dbReference type="SUPFAM" id="SSF57903">
    <property type="entry name" value="FYVE/PHD zinc finger"/>
    <property type="match status" value="2"/>
</dbReference>
<evidence type="ECO:0000256" key="13">
    <source>
        <dbReference type="ARBA" id="ARBA00023015"/>
    </source>
</evidence>
<dbReference type="GO" id="GO:0008270">
    <property type="term" value="F:zinc ion binding"/>
    <property type="evidence" value="ECO:0007669"/>
    <property type="project" value="UniProtKB-KW"/>
</dbReference>
<evidence type="ECO:0000256" key="9">
    <source>
        <dbReference type="ARBA" id="ARBA00022737"/>
    </source>
</evidence>
<dbReference type="PROSITE" id="PS50868">
    <property type="entry name" value="POST_SET"/>
    <property type="match status" value="1"/>
</dbReference>
<evidence type="ECO:0000259" key="19">
    <source>
        <dbReference type="PROSITE" id="PS50089"/>
    </source>
</evidence>
<protein>
    <submittedName>
        <fullName evidence="25 26">Histone-lysine N-methyltransferase NSD2</fullName>
    </submittedName>
</protein>
<feature type="compositionally biased region" description="Basic and acidic residues" evidence="17">
    <location>
        <begin position="552"/>
        <end position="561"/>
    </location>
</feature>
<dbReference type="InterPro" id="IPR001841">
    <property type="entry name" value="Znf_RING"/>
</dbReference>
<dbReference type="InterPro" id="IPR006560">
    <property type="entry name" value="AWS_dom"/>
</dbReference>
<dbReference type="SMART" id="SM00184">
    <property type="entry name" value="RING"/>
    <property type="match status" value="2"/>
</dbReference>
<dbReference type="SUPFAM" id="SSF63748">
    <property type="entry name" value="Tudor/PWWP/MBT"/>
    <property type="match status" value="2"/>
</dbReference>
<dbReference type="PROSITE" id="PS50812">
    <property type="entry name" value="PWWP"/>
    <property type="match status" value="2"/>
</dbReference>
<evidence type="ECO:0000313" key="24">
    <source>
        <dbReference type="Proteomes" id="UP000829291"/>
    </source>
</evidence>
<feature type="domain" description="RING-type" evidence="19">
    <location>
        <begin position="607"/>
        <end position="652"/>
    </location>
</feature>
<keyword evidence="11" id="KW-0862">Zinc</keyword>
<dbReference type="Pfam" id="PF00855">
    <property type="entry name" value="PWWP"/>
    <property type="match status" value="2"/>
</dbReference>
<keyword evidence="6" id="KW-0808">Transferase</keyword>
<evidence type="ECO:0000256" key="16">
    <source>
        <dbReference type="PROSITE-ProRule" id="PRU00175"/>
    </source>
</evidence>
<evidence type="ECO:0000256" key="5">
    <source>
        <dbReference type="ARBA" id="ARBA00022603"/>
    </source>
</evidence>
<feature type="compositionally biased region" description="Basic residues" evidence="17">
    <location>
        <begin position="1289"/>
        <end position="1305"/>
    </location>
</feature>
<evidence type="ECO:0000313" key="25">
    <source>
        <dbReference type="RefSeq" id="XP_015519248.1"/>
    </source>
</evidence>
<evidence type="ECO:0000259" key="23">
    <source>
        <dbReference type="PROSITE" id="PS51215"/>
    </source>
</evidence>
<dbReference type="CDD" id="cd05838">
    <property type="entry name" value="PWWP_NSD_rpt2"/>
    <property type="match status" value="1"/>
</dbReference>
<feature type="domain" description="PHD-type" evidence="18">
    <location>
        <begin position="719"/>
        <end position="763"/>
    </location>
</feature>
<feature type="compositionally biased region" description="Polar residues" evidence="17">
    <location>
        <begin position="50"/>
        <end position="60"/>
    </location>
</feature>
<dbReference type="CDD" id="cd15564">
    <property type="entry name" value="PHD1_NSD"/>
    <property type="match status" value="1"/>
</dbReference>
<sequence length="1338" mass="150026">MSAFNAEGPKEASTNTTKNFGSTVTGSRANDSTKIQDSSDTVNGLKDSKSVSYSPNTSRYGRTIKSKLHGSMPSSDYNLLSNKQELSSQSINGNGGSISKKIFQDQVKSVSNPSPGESFDSTLNLSRDSSNLSTDMECNWLLGQLAWARIGTFPFWPCVVTLEPVTMIYHKVLRTGRAQQMGIHVQYFGDKGRHNWVKSHYMIPFSGIKNFETLAESLTPEVKKKDPKYAAAFIVKSGMKPKWDKAVSEATDVLSMTNEQRAEVFKPPIKLLRSVTTEVPKTNTKEKIVVRKRKLSPDDKTSPKRMKAENAESEVDTDEKLEKPKSRKQRREHNENKADVNLSANTPPTPPSSHKDSSDEAPLPKKPKTKKLKKIVEGDFEIYFERNRDRIQEEQPDASESEIRRYLKKTWGSMNIVSKSSYQVRLKQKNSSQVKGRRLIKESFSSSDDETEEVNVSLEEEQIFTINKKLKSSVEKPDPGTTENANGKKKRLHNLFKGMKQERVCQICEKSGKLTRCRGPCYSYFHLSCVKPGESSPENSIDGNTTEDELFDNSRDAKEISGEEDENNQEEVETNDKTEEKSDDPVEQSEEEAFKCIDCLSGVAPACFICNEREGDRIRCTVFACGKHYHSACLKPWPQSHWQGGRLYCPYHVCHTCSSDNPRDSNHLRSPNEKLVRCVRCPSSYHPSITCLPAGSGILTGSQIICPKHYKAPHPPLNAAWCFLCTQGGSLICCDTCPTSFHPECLGIDAPDGAFICEDCETGRLPLYGEVTWVKLGNYRWWPSIICYPHEIPHNVLTIPHTPGEFCVMFLGTKNYYWVHRGRAFLYQDGDANTKTSTGKKYVDEAYRKALEEAQEMHLRLKIERAAAVKENGPKDLKPPHYVKLKVNKPVGNVKPVEVESIAACDCDADWDNPCAPETDCLNRILSVECSSGMCPAGPKCGNQAFVRRQYPSMIPFHTAGRGWGLKALETIKSGQFVVEYVGEVIDEAEYKRRLQRKKELKDENFYFLTIDNFRMIDAEPKGNLSRFMNHSCQPNCETQKWTVNGDTRIGLFALRDIEIGEELTFNYNLACDGETRKPCLCGSPNCSGFIGLKAPKLMQQLNTAQEKKISKQKRSGKVKSCWTCGNKISDDDLLQCDQKTCGKRYHKSCVTFEDTDSRFSCPWHHCAACSRRTSAHCSFCSTAFCQIHIEGKLTEYGDKGGFTCNSHGTIGFDNNESDNDTETEKAESPIEFSSPLISGNPPTRDPSPRVSIIEVHGSSEEGEESQKEDEDEQAGNGIQPVSEVDKKKISKKKTPLSRRFSVRKQRQEEAAKTLSALTSSQLEAIIGGSVLNGEKNY</sequence>